<protein>
    <submittedName>
        <fullName evidence="2">Uncharacterized protein</fullName>
    </submittedName>
</protein>
<evidence type="ECO:0000313" key="2">
    <source>
        <dbReference type="EMBL" id="CEF57096.1"/>
    </source>
</evidence>
<evidence type="ECO:0000313" key="3">
    <source>
        <dbReference type="Proteomes" id="UP000068250"/>
    </source>
</evidence>
<dbReference type="PATRIC" id="fig|431306.5.peg.2485"/>
<dbReference type="STRING" id="431306.AGA_2408"/>
<dbReference type="Proteomes" id="UP000068250">
    <property type="component" value="Chromosome I"/>
</dbReference>
<accession>A0A0U5F6G6</accession>
<keyword evidence="1" id="KW-0812">Transmembrane</keyword>
<keyword evidence="1" id="KW-1133">Transmembrane helix</keyword>
<dbReference type="EMBL" id="LN609302">
    <property type="protein sequence ID" value="CEF57096.1"/>
    <property type="molecule type" value="Genomic_DNA"/>
</dbReference>
<keyword evidence="1" id="KW-0472">Membrane</keyword>
<gene>
    <name evidence="2" type="ORF">AGA_2408</name>
</gene>
<organism evidence="2 3">
    <name type="scientific">Acetobacter ghanensis</name>
    <dbReference type="NCBI Taxonomy" id="431306"/>
    <lineage>
        <taxon>Bacteria</taxon>
        <taxon>Pseudomonadati</taxon>
        <taxon>Pseudomonadota</taxon>
        <taxon>Alphaproteobacteria</taxon>
        <taxon>Acetobacterales</taxon>
        <taxon>Acetobacteraceae</taxon>
        <taxon>Acetobacter</taxon>
    </lineage>
</organism>
<dbReference type="AlphaFoldDB" id="A0A0U5F6G6"/>
<reference evidence="3" key="1">
    <citation type="submission" date="2014-09" db="EMBL/GenBank/DDBJ databases">
        <authorList>
            <person name="Illeghems K.G."/>
        </authorList>
    </citation>
    <scope>NUCLEOTIDE SEQUENCE [LARGE SCALE GENOMIC DNA]</scope>
    <source>
        <strain evidence="3">LMG 23848T</strain>
    </source>
</reference>
<feature type="transmembrane region" description="Helical" evidence="1">
    <location>
        <begin position="7"/>
        <end position="30"/>
    </location>
</feature>
<sequence>MHEQRRLAVVGVFNASPHIPLFSGVLSLALQHR</sequence>
<proteinExistence type="predicted"/>
<name>A0A0U5F6G6_9PROT</name>
<evidence type="ECO:0000256" key="1">
    <source>
        <dbReference type="SAM" id="Phobius"/>
    </source>
</evidence>